<dbReference type="SMART" id="SM00671">
    <property type="entry name" value="SEL1"/>
    <property type="match status" value="3"/>
</dbReference>
<dbReference type="InterPro" id="IPR053215">
    <property type="entry name" value="TKL_Ser/Thr_kinase"/>
</dbReference>
<dbReference type="Gene3D" id="1.20.930.20">
    <property type="entry name" value="Adaptor protein Cbl, N-terminal domain"/>
    <property type="match status" value="1"/>
</dbReference>
<dbReference type="InterPro" id="IPR054000">
    <property type="entry name" value="MLKL_N"/>
</dbReference>
<dbReference type="GO" id="GO:0005524">
    <property type="term" value="F:ATP binding"/>
    <property type="evidence" value="ECO:0007669"/>
    <property type="project" value="InterPro"/>
</dbReference>
<dbReference type="SUPFAM" id="SSF56112">
    <property type="entry name" value="Protein kinase-like (PK-like)"/>
    <property type="match status" value="1"/>
</dbReference>
<dbReference type="Gene3D" id="1.25.40.10">
    <property type="entry name" value="Tetratricopeptide repeat domain"/>
    <property type="match status" value="1"/>
</dbReference>
<dbReference type="InterPro" id="IPR036537">
    <property type="entry name" value="Adaptor_Cbl_N_dom_sf"/>
</dbReference>
<dbReference type="Gene3D" id="1.10.510.10">
    <property type="entry name" value="Transferase(Phosphotransferase) domain 1"/>
    <property type="match status" value="1"/>
</dbReference>
<dbReference type="InterPro" id="IPR059179">
    <property type="entry name" value="MLKL-like_MCAfunc"/>
</dbReference>
<evidence type="ECO:0000259" key="3">
    <source>
        <dbReference type="PROSITE" id="PS50011"/>
    </source>
</evidence>
<dbReference type="InterPro" id="IPR011009">
    <property type="entry name" value="Kinase-like_dom_sf"/>
</dbReference>
<dbReference type="CDD" id="cd21037">
    <property type="entry name" value="MLKL_NTD"/>
    <property type="match status" value="1"/>
</dbReference>
<dbReference type="SUPFAM" id="SSF81901">
    <property type="entry name" value="HCP-like"/>
    <property type="match status" value="1"/>
</dbReference>
<dbReference type="PROSITE" id="PS00109">
    <property type="entry name" value="PROTEIN_KINASE_TYR"/>
    <property type="match status" value="1"/>
</dbReference>
<dbReference type="AlphaFoldDB" id="A0A915Z3U7"/>
<sequence length="800" mass="91193">MFKKRSESSESSGKTPKKPTEKSTEKLSNSSDTLSKMGEIAVEVGGAAAGMVDTLKNNLPSGSTTQAFFKTAGDIAEAVTPFLPLVGLVGTLTKEIVEAYDNVQYNKKTCSALVNRVEAAEFSIKALMRQKEENLKNFKDQNYYQTFVRFTNCLKQIKKLFEDISQLPKFKKFVSSANIKERFKENIEEFNNCSNDLNLSISIATQDQLDKDLAILHEDMIEMNKFLHKIEGGITVTVDNTETIMNKLEIQNNEIKIIVENVIEQNKRLIEMNEKLDEDRDKTIKFTSLNRVIDTISLLNKQVNEQDSTVVVTAKDIKASELQDPLRYVKPRQGSRVKIQKKIYNALEVACKPISVDNIQKTKKHLAILEKLDACPYIIKFHGLSEIATEKVMVFEWAELGNLKDVYQQFKIDWEAKITITRDICRGLAFLQSVKILHHDIRCENVLINENIQPKLTNFKFAREFNANTIQIDNINALIHWLAPEKLSHISAEQDKKSKKTEEARYTIQCEIFSFGMLLWELAFQKIPYEGMSMLDIQKHVLKGKRETLNFGLSPHPIQREFGEIIKLAWQQDPSLRPGIQLLFNMLQESYEKNVLSNKGSPLMRPLKEKENSTIDGTVGDEELDGLCLSDSEDQNEQTPLIVVPLIPVKEGLQAHKENDYKKAWECFDANANVGDILAIYWQGYYYLEGKHVEKNKQKAMELFRKAADAGNADAQLRYAFCLIDKENKNIDSSKFMKYLQLAADNNNATALYNLGDVYFSGKLGIKKDKEKGIHYLRQAALHKQTKAKEVLDKNGISIH</sequence>
<keyword evidence="1" id="KW-0175">Coiled coil</keyword>
<accession>A0A915Z3U7</accession>
<dbReference type="Pfam" id="PF08238">
    <property type="entry name" value="Sel1"/>
    <property type="match status" value="2"/>
</dbReference>
<evidence type="ECO:0000256" key="1">
    <source>
        <dbReference type="SAM" id="Coils"/>
    </source>
</evidence>
<comment type="caution">
    <text evidence="4">The sequence shown here is derived from an EMBL/GenBank/DDBJ whole genome shotgun (WGS) entry which is preliminary data.</text>
</comment>
<dbReference type="InterPro" id="IPR008266">
    <property type="entry name" value="Tyr_kinase_AS"/>
</dbReference>
<dbReference type="GO" id="GO:0007166">
    <property type="term" value="P:cell surface receptor signaling pathway"/>
    <property type="evidence" value="ECO:0007669"/>
    <property type="project" value="InterPro"/>
</dbReference>
<proteinExistence type="predicted"/>
<evidence type="ECO:0000313" key="4">
    <source>
        <dbReference type="EMBL" id="CAB5361405.1"/>
    </source>
</evidence>
<dbReference type="InterPro" id="IPR006597">
    <property type="entry name" value="Sel1-like"/>
</dbReference>
<evidence type="ECO:0000313" key="5">
    <source>
        <dbReference type="Proteomes" id="UP000684084"/>
    </source>
</evidence>
<gene>
    <name evidence="4" type="ORF">CHRIB12_LOCUS8686</name>
</gene>
<dbReference type="Pfam" id="PF07714">
    <property type="entry name" value="PK_Tyr_Ser-Thr"/>
    <property type="match status" value="1"/>
</dbReference>
<reference evidence="4" key="1">
    <citation type="submission" date="2020-05" db="EMBL/GenBank/DDBJ databases">
        <authorList>
            <person name="Rincon C."/>
            <person name="Sanders R I."/>
            <person name="Robbins C."/>
            <person name="Chaturvedi A."/>
        </authorList>
    </citation>
    <scope>NUCLEOTIDE SEQUENCE</scope>
    <source>
        <strain evidence="4">CHB12</strain>
    </source>
</reference>
<dbReference type="EMBL" id="CAGKOT010000016">
    <property type="protein sequence ID" value="CAB5361405.1"/>
    <property type="molecule type" value="Genomic_DNA"/>
</dbReference>
<dbReference type="Pfam" id="PF22215">
    <property type="entry name" value="MLKL_N"/>
    <property type="match status" value="1"/>
</dbReference>
<dbReference type="PROSITE" id="PS50011">
    <property type="entry name" value="PROTEIN_KINASE_DOM"/>
    <property type="match status" value="1"/>
</dbReference>
<dbReference type="GO" id="GO:0004672">
    <property type="term" value="F:protein kinase activity"/>
    <property type="evidence" value="ECO:0007669"/>
    <property type="project" value="InterPro"/>
</dbReference>
<dbReference type="InterPro" id="IPR001245">
    <property type="entry name" value="Ser-Thr/Tyr_kinase_cat_dom"/>
</dbReference>
<dbReference type="SMR" id="A0A915Z3U7"/>
<dbReference type="OrthoDB" id="2314769at2759"/>
<feature type="domain" description="Protein kinase" evidence="3">
    <location>
        <begin position="297"/>
        <end position="591"/>
    </location>
</feature>
<feature type="region of interest" description="Disordered" evidence="2">
    <location>
        <begin position="1"/>
        <end position="32"/>
    </location>
</feature>
<evidence type="ECO:0000256" key="2">
    <source>
        <dbReference type="SAM" id="MobiDB-lite"/>
    </source>
</evidence>
<dbReference type="PANTHER" id="PTHR45756">
    <property type="entry name" value="PALMITOYLTRANSFERASE"/>
    <property type="match status" value="1"/>
</dbReference>
<name>A0A915Z3U7_9GLOM</name>
<dbReference type="VEuPathDB" id="FungiDB:RhiirFUN_018943"/>
<dbReference type="Proteomes" id="UP000684084">
    <property type="component" value="Unassembled WGS sequence"/>
</dbReference>
<dbReference type="InterPro" id="IPR000719">
    <property type="entry name" value="Prot_kinase_dom"/>
</dbReference>
<organism evidence="4 5">
    <name type="scientific">Rhizophagus irregularis</name>
    <dbReference type="NCBI Taxonomy" id="588596"/>
    <lineage>
        <taxon>Eukaryota</taxon>
        <taxon>Fungi</taxon>
        <taxon>Fungi incertae sedis</taxon>
        <taxon>Mucoromycota</taxon>
        <taxon>Glomeromycotina</taxon>
        <taxon>Glomeromycetes</taxon>
        <taxon>Glomerales</taxon>
        <taxon>Glomeraceae</taxon>
        <taxon>Rhizophagus</taxon>
    </lineage>
</organism>
<protein>
    <recommendedName>
        <fullName evidence="3">Protein kinase domain-containing protein</fullName>
    </recommendedName>
</protein>
<dbReference type="InterPro" id="IPR011990">
    <property type="entry name" value="TPR-like_helical_dom_sf"/>
</dbReference>
<feature type="coiled-coil region" evidence="1">
    <location>
        <begin position="245"/>
        <end position="282"/>
    </location>
</feature>
<dbReference type="PANTHER" id="PTHR45756:SF1">
    <property type="entry name" value="PROTEIN KINASE DOMAIN CONTAINING PROTEIN"/>
    <property type="match status" value="1"/>
</dbReference>